<dbReference type="EMBL" id="JAWIIJ010000009">
    <property type="protein sequence ID" value="MDV2079763.1"/>
    <property type="molecule type" value="Genomic_DNA"/>
</dbReference>
<accession>A0ABU3VZP6</accession>
<evidence type="ECO:0000256" key="2">
    <source>
        <dbReference type="SAM" id="SignalP"/>
    </source>
</evidence>
<gene>
    <name evidence="3" type="ORF">RYS15_13825</name>
</gene>
<feature type="coiled-coil region" evidence="1">
    <location>
        <begin position="31"/>
        <end position="58"/>
    </location>
</feature>
<sequence>MTATGLNTPGWQCLALASVLAVSAWSGTAYAEALDQRIDQLKSEVSQLSESLFTLEQQVLHPADTRLSVFLSLDNVEALELDSIELSIDGKPAASYLYSARELRSLQAGSLQQLYVGNVALGLHTLSVTMTGQGANDRYLRRETELDFRKRSGEAHLELVIAAEAPDFEPEVLLNHW</sequence>
<evidence type="ECO:0000313" key="3">
    <source>
        <dbReference type="EMBL" id="MDV2079763.1"/>
    </source>
</evidence>
<feature type="signal peptide" evidence="2">
    <location>
        <begin position="1"/>
        <end position="31"/>
    </location>
</feature>
<evidence type="ECO:0000256" key="1">
    <source>
        <dbReference type="SAM" id="Coils"/>
    </source>
</evidence>
<feature type="chain" id="PRO_5046393293" evidence="2">
    <location>
        <begin position="32"/>
        <end position="177"/>
    </location>
</feature>
<dbReference type="Proteomes" id="UP001269819">
    <property type="component" value="Unassembled WGS sequence"/>
</dbReference>
<proteinExistence type="predicted"/>
<protein>
    <submittedName>
        <fullName evidence="3">AraC family transcriptional regulator</fullName>
    </submittedName>
</protein>
<keyword evidence="2" id="KW-0732">Signal</keyword>
<keyword evidence="1" id="KW-0175">Coiled coil</keyword>
<keyword evidence="4" id="KW-1185">Reference proteome</keyword>
<comment type="caution">
    <text evidence="3">The sequence shown here is derived from an EMBL/GenBank/DDBJ whole genome shotgun (WGS) entry which is preliminary data.</text>
</comment>
<name>A0ABU3VZP6_9GAMM</name>
<evidence type="ECO:0000313" key="4">
    <source>
        <dbReference type="Proteomes" id="UP001269819"/>
    </source>
</evidence>
<reference evidence="3 4" key="1">
    <citation type="submission" date="2023-10" db="EMBL/GenBank/DDBJ databases">
        <title>Characteristics and mechanism of a salt-tolerant marine origin heterotrophic nitrifying- aerobic denitrifying bacteria Marinobacter xestospongiae HN1.</title>
        <authorList>
            <person name="Qi R."/>
        </authorList>
    </citation>
    <scope>NUCLEOTIDE SEQUENCE [LARGE SCALE GENOMIC DNA]</scope>
    <source>
        <strain evidence="3 4">HN1</strain>
    </source>
</reference>
<organism evidence="3 4">
    <name type="scientific">Marinobacter xestospongiae</name>
    <dbReference type="NCBI Taxonomy" id="994319"/>
    <lineage>
        <taxon>Bacteria</taxon>
        <taxon>Pseudomonadati</taxon>
        <taxon>Pseudomonadota</taxon>
        <taxon>Gammaproteobacteria</taxon>
        <taxon>Pseudomonadales</taxon>
        <taxon>Marinobacteraceae</taxon>
        <taxon>Marinobacter</taxon>
    </lineage>
</organism>
<dbReference type="RefSeq" id="WP_316974260.1">
    <property type="nucleotide sequence ID" value="NZ_JAWIIJ010000009.1"/>
</dbReference>